<organism evidence="2 3">
    <name type="scientific">candidate division WWE3 bacterium CG23_combo_of_CG06-09_8_20_14_all_40_14</name>
    <dbReference type="NCBI Taxonomy" id="1975095"/>
    <lineage>
        <taxon>Bacteria</taxon>
        <taxon>Katanobacteria</taxon>
    </lineage>
</organism>
<protein>
    <submittedName>
        <fullName evidence="2">Uncharacterized protein</fullName>
    </submittedName>
</protein>
<dbReference type="Proteomes" id="UP000231388">
    <property type="component" value="Unassembled WGS sequence"/>
</dbReference>
<accession>A0A2G9XC78</accession>
<evidence type="ECO:0000256" key="1">
    <source>
        <dbReference type="SAM" id="Phobius"/>
    </source>
</evidence>
<feature type="transmembrane region" description="Helical" evidence="1">
    <location>
        <begin position="181"/>
        <end position="200"/>
    </location>
</feature>
<evidence type="ECO:0000313" key="2">
    <source>
        <dbReference type="EMBL" id="PIP04569.1"/>
    </source>
</evidence>
<dbReference type="AlphaFoldDB" id="A0A2G9XC78"/>
<dbReference type="PROSITE" id="PS51354">
    <property type="entry name" value="GLUTAREDOXIN_2"/>
    <property type="match status" value="1"/>
</dbReference>
<feature type="transmembrane region" description="Helical" evidence="1">
    <location>
        <begin position="207"/>
        <end position="228"/>
    </location>
</feature>
<dbReference type="EMBL" id="PCQY01000022">
    <property type="protein sequence ID" value="PIP04569.1"/>
    <property type="molecule type" value="Genomic_DNA"/>
</dbReference>
<keyword evidence="1" id="KW-1133">Transmembrane helix</keyword>
<dbReference type="Gene3D" id="3.40.30.10">
    <property type="entry name" value="Glutaredoxin"/>
    <property type="match status" value="1"/>
</dbReference>
<sequence>MAKKISLLLLGIIVVFSFFFSFVLKTEKVFASGKEANIYFFWGDGCPHCAKEKPFLEKLEKKYPEVKVFDFEVWGNSENRQLLIETGKKLNANVSGVPFTVVGEKYFVGWYDEKSTGASIEGAVQCVLRDDCRDVVGELLVPKTEEKSPIPQKIKVPLIGEIETENLSLPVLSVVLGGLDGFNPCAMWTLLFLISLLLGMKDRKRMWILGSAFIFASAAVYFLFMAAWLNLLLFIGFIVWIRVIIGLLALGGGIYNLREFFVNKASCKVTGDEKRQRVFEKLKAITQKRQFWLALGGIIILAAAVNLVELICSAGLPVVFTQILALSNLAKWQYYLYMLLYIFFFMLDDLFVFFAAMITLQMTGITTKYTRFSHLIGGILMVIIGILLILKPEWLMFG</sequence>
<feature type="transmembrane region" description="Helical" evidence="1">
    <location>
        <begin position="234"/>
        <end position="255"/>
    </location>
</feature>
<comment type="caution">
    <text evidence="2">The sequence shown here is derived from an EMBL/GenBank/DDBJ whole genome shotgun (WGS) entry which is preliminary data.</text>
</comment>
<reference evidence="2 3" key="1">
    <citation type="submission" date="2017-09" db="EMBL/GenBank/DDBJ databases">
        <title>Depth-based differentiation of microbial function through sediment-hosted aquifers and enrichment of novel symbionts in the deep terrestrial subsurface.</title>
        <authorList>
            <person name="Probst A.J."/>
            <person name="Ladd B."/>
            <person name="Jarett J.K."/>
            <person name="Geller-Mcgrath D.E."/>
            <person name="Sieber C.M."/>
            <person name="Emerson J.B."/>
            <person name="Anantharaman K."/>
            <person name="Thomas B.C."/>
            <person name="Malmstrom R."/>
            <person name="Stieglmeier M."/>
            <person name="Klingl A."/>
            <person name="Woyke T."/>
            <person name="Ryan C.M."/>
            <person name="Banfield J.F."/>
        </authorList>
    </citation>
    <scope>NUCLEOTIDE SEQUENCE [LARGE SCALE GENOMIC DNA]</scope>
    <source>
        <strain evidence="2">CG23_combo_of_CG06-09_8_20_14_all_40_14</strain>
    </source>
</reference>
<dbReference type="SUPFAM" id="SSF52833">
    <property type="entry name" value="Thioredoxin-like"/>
    <property type="match status" value="1"/>
</dbReference>
<proteinExistence type="predicted"/>
<feature type="transmembrane region" description="Helical" evidence="1">
    <location>
        <begin position="372"/>
        <end position="390"/>
    </location>
</feature>
<evidence type="ECO:0000313" key="3">
    <source>
        <dbReference type="Proteomes" id="UP000231388"/>
    </source>
</evidence>
<name>A0A2G9XC78_UNCKA</name>
<keyword evidence="1" id="KW-0472">Membrane</keyword>
<feature type="transmembrane region" description="Helical" evidence="1">
    <location>
        <begin position="291"/>
        <end position="316"/>
    </location>
</feature>
<gene>
    <name evidence="2" type="ORF">COX53_01725</name>
</gene>
<feature type="transmembrane region" description="Helical" evidence="1">
    <location>
        <begin position="336"/>
        <end position="360"/>
    </location>
</feature>
<dbReference type="InterPro" id="IPR036249">
    <property type="entry name" value="Thioredoxin-like_sf"/>
</dbReference>
<dbReference type="CDD" id="cd02947">
    <property type="entry name" value="TRX_family"/>
    <property type="match status" value="1"/>
</dbReference>
<feature type="transmembrane region" description="Helical" evidence="1">
    <location>
        <begin position="7"/>
        <end position="24"/>
    </location>
</feature>
<keyword evidence="1" id="KW-0812">Transmembrane</keyword>